<comment type="catalytic activity">
    <reaction evidence="12">
        <text>3 propionate 3-nitronate + 3 O2 + H2O = 3 3-oxopropanoate + 2 nitrate + nitrite + H2O2 + 3 H(+)</text>
        <dbReference type="Rhea" id="RHEA:57332"/>
        <dbReference type="ChEBI" id="CHEBI:15377"/>
        <dbReference type="ChEBI" id="CHEBI:15378"/>
        <dbReference type="ChEBI" id="CHEBI:15379"/>
        <dbReference type="ChEBI" id="CHEBI:16240"/>
        <dbReference type="ChEBI" id="CHEBI:16301"/>
        <dbReference type="ChEBI" id="CHEBI:17632"/>
        <dbReference type="ChEBI" id="CHEBI:33190"/>
        <dbReference type="ChEBI" id="CHEBI:136067"/>
    </reaction>
</comment>
<keyword evidence="9" id="KW-0560">Oxidoreductase</keyword>
<evidence type="ECO:0000256" key="1">
    <source>
        <dbReference type="ARBA" id="ARBA00001917"/>
    </source>
</evidence>
<keyword evidence="7" id="KW-0288">FMN</keyword>
<protein>
    <recommendedName>
        <fullName evidence="4">Probable nitronate monooxygenase</fullName>
    </recommendedName>
    <alternativeName>
        <fullName evidence="11">Propionate 3-nitronate monooxygenase</fullName>
    </alternativeName>
</protein>
<keyword evidence="5" id="KW-0216">Detoxification</keyword>
<keyword evidence="6" id="KW-0285">Flavoprotein</keyword>
<dbReference type="Gene3D" id="3.20.20.70">
    <property type="entry name" value="Aldolase class I"/>
    <property type="match status" value="1"/>
</dbReference>
<keyword evidence="14" id="KW-1185">Reference proteome</keyword>
<dbReference type="CDD" id="cd04730">
    <property type="entry name" value="NPD_like"/>
    <property type="match status" value="1"/>
</dbReference>
<dbReference type="FunFam" id="3.20.20.70:FF:000154">
    <property type="entry name" value="Probable nitronate monooxygenase"/>
    <property type="match status" value="1"/>
</dbReference>
<dbReference type="GO" id="GO:0009636">
    <property type="term" value="P:response to toxic substance"/>
    <property type="evidence" value="ECO:0007669"/>
    <property type="project" value="UniProtKB-KW"/>
</dbReference>
<dbReference type="InterPro" id="IPR013785">
    <property type="entry name" value="Aldolase_TIM"/>
</dbReference>
<accession>A0A6M0Q2Q2</accession>
<dbReference type="InterPro" id="IPR004136">
    <property type="entry name" value="NMO"/>
</dbReference>
<evidence type="ECO:0000256" key="6">
    <source>
        <dbReference type="ARBA" id="ARBA00022630"/>
    </source>
</evidence>
<evidence type="ECO:0000256" key="2">
    <source>
        <dbReference type="ARBA" id="ARBA00003535"/>
    </source>
</evidence>
<evidence type="ECO:0000256" key="11">
    <source>
        <dbReference type="ARBA" id="ARBA00031155"/>
    </source>
</evidence>
<dbReference type="Proteomes" id="UP000481043">
    <property type="component" value="Unassembled WGS sequence"/>
</dbReference>
<gene>
    <name evidence="13" type="ORF">G4D63_02525</name>
</gene>
<comment type="cofactor">
    <cofactor evidence="1">
        <name>FMN</name>
        <dbReference type="ChEBI" id="CHEBI:58210"/>
    </cofactor>
</comment>
<evidence type="ECO:0000256" key="8">
    <source>
        <dbReference type="ARBA" id="ARBA00022741"/>
    </source>
</evidence>
<dbReference type="EMBL" id="JAAIWM010000001">
    <property type="protein sequence ID" value="NEY70606.1"/>
    <property type="molecule type" value="Genomic_DNA"/>
</dbReference>
<proteinExistence type="inferred from homology"/>
<evidence type="ECO:0000256" key="4">
    <source>
        <dbReference type="ARBA" id="ARBA00013457"/>
    </source>
</evidence>
<evidence type="ECO:0000313" key="14">
    <source>
        <dbReference type="Proteomes" id="UP000481043"/>
    </source>
</evidence>
<comment type="similarity">
    <text evidence="3">Belongs to the nitronate monooxygenase family. NMO class I subfamily.</text>
</comment>
<dbReference type="AlphaFoldDB" id="A0A6M0Q2Q2"/>
<keyword evidence="8" id="KW-0547">Nucleotide-binding</keyword>
<dbReference type="GO" id="GO:0000166">
    <property type="term" value="F:nucleotide binding"/>
    <property type="evidence" value="ECO:0007669"/>
    <property type="project" value="UniProtKB-KW"/>
</dbReference>
<dbReference type="RefSeq" id="WP_163178365.1">
    <property type="nucleotide sequence ID" value="NZ_JAAIWM010000001.1"/>
</dbReference>
<keyword evidence="10 13" id="KW-0503">Monooxygenase</keyword>
<comment type="caution">
    <text evidence="13">The sequence shown here is derived from an EMBL/GenBank/DDBJ whole genome shotgun (WGS) entry which is preliminary data.</text>
</comment>
<dbReference type="PANTHER" id="PTHR42747">
    <property type="entry name" value="NITRONATE MONOOXYGENASE-RELATED"/>
    <property type="match status" value="1"/>
</dbReference>
<evidence type="ECO:0000256" key="3">
    <source>
        <dbReference type="ARBA" id="ARBA00009881"/>
    </source>
</evidence>
<evidence type="ECO:0000256" key="5">
    <source>
        <dbReference type="ARBA" id="ARBA00022575"/>
    </source>
</evidence>
<dbReference type="GO" id="GO:0018580">
    <property type="term" value="F:nitronate monooxygenase activity"/>
    <property type="evidence" value="ECO:0007669"/>
    <property type="project" value="InterPro"/>
</dbReference>
<dbReference type="Pfam" id="PF03060">
    <property type="entry name" value="NMO"/>
    <property type="match status" value="1"/>
</dbReference>
<sequence>MMKTRITEMLSIKYPIIQAPMAGGITTTDLVTAACNAGTLGMIGAGYLSPEQLQRQIHEIKNQTSKPFGVNLFVPTPYSIDEERIQVANQLLAPFREQLSVTETRFSPVDQNSVFEEQIHVLIEEEVKVCSFTFGLPSEVSVNILKGKGIVLVGTATNVKEAIACEKANMDMVVLQGSEAGGHRGTFDQNYHGSLIGLMSLIPQVSDHVQIPLIAAGGIMDGRGLVASLSLGAEAVQMGTAFLTTLESGAHPLHKEAILEGKEDQTVITRAFSGKPARGFKNRFVEELETSEHVLPEFPIQNSLTQSIRKAAAQQKNAEYLSLWSGQSPTLAKAVSVQELIQETVEQAEEILMKKW</sequence>
<organism evidence="13 14">
    <name type="scientific">Bacillus mesophilus</name>
    <dbReference type="NCBI Taxonomy" id="1808955"/>
    <lineage>
        <taxon>Bacteria</taxon>
        <taxon>Bacillati</taxon>
        <taxon>Bacillota</taxon>
        <taxon>Bacilli</taxon>
        <taxon>Bacillales</taxon>
        <taxon>Bacillaceae</taxon>
        <taxon>Bacillus</taxon>
    </lineage>
</organism>
<evidence type="ECO:0000256" key="10">
    <source>
        <dbReference type="ARBA" id="ARBA00023033"/>
    </source>
</evidence>
<reference evidence="13 14" key="1">
    <citation type="submission" date="2020-02" db="EMBL/GenBank/DDBJ databases">
        <title>Bacillus aquiflavi sp. nov., isolated from yellow water of strong flavor Chinese baijiu in Yibin region of China.</title>
        <authorList>
            <person name="Xie J."/>
        </authorList>
    </citation>
    <scope>NUCLEOTIDE SEQUENCE [LARGE SCALE GENOMIC DNA]</scope>
    <source>
        <strain evidence="13 14">SA4</strain>
    </source>
</reference>
<evidence type="ECO:0000313" key="13">
    <source>
        <dbReference type="EMBL" id="NEY70606.1"/>
    </source>
</evidence>
<evidence type="ECO:0000256" key="9">
    <source>
        <dbReference type="ARBA" id="ARBA00023002"/>
    </source>
</evidence>
<name>A0A6M0Q2Q2_9BACI</name>
<dbReference type="SUPFAM" id="SSF51412">
    <property type="entry name" value="Inosine monophosphate dehydrogenase (IMPDH)"/>
    <property type="match status" value="1"/>
</dbReference>
<evidence type="ECO:0000256" key="7">
    <source>
        <dbReference type="ARBA" id="ARBA00022643"/>
    </source>
</evidence>
<comment type="function">
    <text evidence="2">Nitronate monooxygenase that uses molecular oxygen to catalyze the oxidative denitrification of alkyl nitronates. Acts on propionate 3-nitronate (P3N), the presumed physiological substrate. Probably functions in the detoxification of P3N, a metabolic poison produced by plants and fungi as a defense mechanism.</text>
</comment>
<evidence type="ECO:0000256" key="12">
    <source>
        <dbReference type="ARBA" id="ARBA00049401"/>
    </source>
</evidence>
<dbReference type="PANTHER" id="PTHR42747:SF3">
    <property type="entry name" value="NITRONATE MONOOXYGENASE-RELATED"/>
    <property type="match status" value="1"/>
</dbReference>